<comment type="caution">
    <text evidence="3">The sequence shown here is derived from an EMBL/GenBank/DDBJ whole genome shotgun (WGS) entry which is preliminary data.</text>
</comment>
<evidence type="ECO:0000313" key="4">
    <source>
        <dbReference type="Proteomes" id="UP000654482"/>
    </source>
</evidence>
<keyword evidence="2" id="KW-0812">Transmembrane</keyword>
<dbReference type="Pfam" id="PF02325">
    <property type="entry name" value="CCB3_YggT"/>
    <property type="match status" value="1"/>
</dbReference>
<sequence>MPDDDNQYQEDIQQEKRRQEKLRQEQLQRERLRQEQLRLQEEERNLSTARRREVVVRAIQAIYYLTGALAILLTLRLLLSLFGANPDNQFARVIYALSTPFIAPFNNLFGTPVFEGSVFEVNVLVAMGVYALLTWLVVRLIWLIWN</sequence>
<dbReference type="InterPro" id="IPR003425">
    <property type="entry name" value="CCB3/YggT"/>
</dbReference>
<dbReference type="Proteomes" id="UP000654482">
    <property type="component" value="Unassembled WGS sequence"/>
</dbReference>
<protein>
    <submittedName>
        <fullName evidence="3">YggT family protein</fullName>
    </submittedName>
</protein>
<name>A0A8J7E008_9CYAN</name>
<accession>A0A8J7E008</accession>
<dbReference type="RefSeq" id="WP_194031887.1">
    <property type="nucleotide sequence ID" value="NZ_JADEWZ010000061.1"/>
</dbReference>
<keyword evidence="2" id="KW-0472">Membrane</keyword>
<feature type="transmembrane region" description="Helical" evidence="2">
    <location>
        <begin position="61"/>
        <end position="84"/>
    </location>
</feature>
<feature type="region of interest" description="Disordered" evidence="1">
    <location>
        <begin position="1"/>
        <end position="20"/>
    </location>
</feature>
<feature type="transmembrane region" description="Helical" evidence="2">
    <location>
        <begin position="90"/>
        <end position="109"/>
    </location>
</feature>
<proteinExistence type="predicted"/>
<evidence type="ECO:0000313" key="3">
    <source>
        <dbReference type="EMBL" id="MBE9118792.1"/>
    </source>
</evidence>
<feature type="transmembrane region" description="Helical" evidence="2">
    <location>
        <begin position="121"/>
        <end position="145"/>
    </location>
</feature>
<reference evidence="3" key="1">
    <citation type="submission" date="2020-10" db="EMBL/GenBank/DDBJ databases">
        <authorList>
            <person name="Castelo-Branco R."/>
            <person name="Eusebio N."/>
            <person name="Adriana R."/>
            <person name="Vieira A."/>
            <person name="Brugerolle De Fraissinette N."/>
            <person name="Rezende De Castro R."/>
            <person name="Schneider M.P."/>
            <person name="Vasconcelos V."/>
            <person name="Leao P.N."/>
        </authorList>
    </citation>
    <scope>NUCLEOTIDE SEQUENCE</scope>
    <source>
        <strain evidence="3">LEGE 07157</strain>
    </source>
</reference>
<evidence type="ECO:0000256" key="1">
    <source>
        <dbReference type="SAM" id="MobiDB-lite"/>
    </source>
</evidence>
<evidence type="ECO:0000256" key="2">
    <source>
        <dbReference type="SAM" id="Phobius"/>
    </source>
</evidence>
<dbReference type="AlphaFoldDB" id="A0A8J7E008"/>
<gene>
    <name evidence="3" type="ORF">IQ249_23160</name>
</gene>
<organism evidence="3 4">
    <name type="scientific">Lusitaniella coriacea LEGE 07157</name>
    <dbReference type="NCBI Taxonomy" id="945747"/>
    <lineage>
        <taxon>Bacteria</taxon>
        <taxon>Bacillati</taxon>
        <taxon>Cyanobacteriota</taxon>
        <taxon>Cyanophyceae</taxon>
        <taxon>Spirulinales</taxon>
        <taxon>Lusitaniellaceae</taxon>
        <taxon>Lusitaniella</taxon>
    </lineage>
</organism>
<keyword evidence="4" id="KW-1185">Reference proteome</keyword>
<keyword evidence="2" id="KW-1133">Transmembrane helix</keyword>
<dbReference type="EMBL" id="JADEWZ010000061">
    <property type="protein sequence ID" value="MBE9118792.1"/>
    <property type="molecule type" value="Genomic_DNA"/>
</dbReference>
<dbReference type="GO" id="GO:0016020">
    <property type="term" value="C:membrane"/>
    <property type="evidence" value="ECO:0007669"/>
    <property type="project" value="InterPro"/>
</dbReference>